<protein>
    <recommendedName>
        <fullName evidence="5">Extradiol ring-cleavage dioxygenase class III enzyme subunit B domain-containing protein</fullName>
    </recommendedName>
</protein>
<dbReference type="NCBIfam" id="NF009910">
    <property type="entry name" value="PRK13370.1-4"/>
    <property type="match status" value="1"/>
</dbReference>
<sequence>MSAFLQCLSHTPLIGKLDPTASVLDEVETYTKDARKRIEEFDPQLVVLFAPDHFMGFFHDVMPSFCIGVEAEAIGDFDTPEGPLLTDPELAGKLAEHCLEHGVDVAVSQRMRVDHGFSQPLGRLLGGINKVPVIPVFVNSVARPLPTFQRARVLGETIGNFCKTVDKRVLFLASGGLSHQPPVPEYATASESVRQKLLGNPKLLSPEAHEAMTRRTIKAAKKFVNDQTTLHPLAPEWDLKFMNIISAGNMAELDGIANKTVTETAGASTHEVKTWVAAASAMASFGPYDSVAQYYRPIPEWIAGYGGLTAQSQVRTRQHKSPSLVRAEVSRL</sequence>
<comment type="subunit">
    <text evidence="1">Homotetramer.</text>
</comment>
<keyword evidence="4" id="KW-0408">Iron</keyword>
<evidence type="ECO:0000256" key="1">
    <source>
        <dbReference type="ARBA" id="ARBA00011881"/>
    </source>
</evidence>
<accession>A0A1X7S9J4</accession>
<evidence type="ECO:0000313" key="6">
    <source>
        <dbReference type="EMBL" id="SMQ56081.1"/>
    </source>
</evidence>
<dbReference type="Gene3D" id="3.40.830.10">
    <property type="entry name" value="LigB-like"/>
    <property type="match status" value="1"/>
</dbReference>
<dbReference type="SUPFAM" id="SSF53213">
    <property type="entry name" value="LigB-like"/>
    <property type="match status" value="1"/>
</dbReference>
<evidence type="ECO:0000256" key="3">
    <source>
        <dbReference type="ARBA" id="ARBA00023002"/>
    </source>
</evidence>
<dbReference type="GO" id="GO:0047070">
    <property type="term" value="F:3-carboxyethylcatechol 2,3-dioxygenase activity"/>
    <property type="evidence" value="ECO:0007669"/>
    <property type="project" value="InterPro"/>
</dbReference>
<dbReference type="InterPro" id="IPR004183">
    <property type="entry name" value="Xdiol_dOase_suB"/>
</dbReference>
<dbReference type="Pfam" id="PF02900">
    <property type="entry name" value="LigB"/>
    <property type="match status" value="1"/>
</dbReference>
<name>A0A1X7S9J4_ZYMT9</name>
<organism evidence="6 7">
    <name type="scientific">Zymoseptoria tritici (strain ST99CH_3D7)</name>
    <dbReference type="NCBI Taxonomy" id="1276538"/>
    <lineage>
        <taxon>Eukaryota</taxon>
        <taxon>Fungi</taxon>
        <taxon>Dikarya</taxon>
        <taxon>Ascomycota</taxon>
        <taxon>Pezizomycotina</taxon>
        <taxon>Dothideomycetes</taxon>
        <taxon>Dothideomycetidae</taxon>
        <taxon>Mycosphaerellales</taxon>
        <taxon>Mycosphaerellaceae</taxon>
        <taxon>Zymoseptoria</taxon>
    </lineage>
</organism>
<dbReference type="InterPro" id="IPR023789">
    <property type="entry name" value="DHPP/DHXA_dioxygenase"/>
</dbReference>
<proteinExistence type="inferred from homology"/>
<dbReference type="GO" id="GO:0008198">
    <property type="term" value="F:ferrous iron binding"/>
    <property type="evidence" value="ECO:0007669"/>
    <property type="project" value="InterPro"/>
</dbReference>
<keyword evidence="2" id="KW-0223">Dioxygenase</keyword>
<gene>
    <name evidence="6" type="ORF">ZT3D7_G11236</name>
</gene>
<evidence type="ECO:0000256" key="2">
    <source>
        <dbReference type="ARBA" id="ARBA00022964"/>
    </source>
</evidence>
<dbReference type="AlphaFoldDB" id="A0A1X7S9J4"/>
<evidence type="ECO:0000256" key="4">
    <source>
        <dbReference type="ARBA" id="ARBA00023004"/>
    </source>
</evidence>
<dbReference type="Proteomes" id="UP000215127">
    <property type="component" value="Chromosome 13"/>
</dbReference>
<feature type="domain" description="Extradiol ring-cleavage dioxygenase class III enzyme subunit B" evidence="5">
    <location>
        <begin position="7"/>
        <end position="304"/>
    </location>
</feature>
<evidence type="ECO:0000313" key="7">
    <source>
        <dbReference type="Proteomes" id="UP000215127"/>
    </source>
</evidence>
<reference evidence="6 7" key="1">
    <citation type="submission" date="2016-06" db="EMBL/GenBank/DDBJ databases">
        <authorList>
            <person name="Kjaerup R.B."/>
            <person name="Dalgaard T.S."/>
            <person name="Juul-Madsen H.R."/>
        </authorList>
    </citation>
    <scope>NUCLEOTIDE SEQUENCE [LARGE SCALE GENOMIC DNA]</scope>
</reference>
<keyword evidence="7" id="KW-1185">Reference proteome</keyword>
<dbReference type="HAMAP" id="MF_01653">
    <property type="entry name" value="MhpB"/>
    <property type="match status" value="1"/>
</dbReference>
<evidence type="ECO:0000259" key="5">
    <source>
        <dbReference type="Pfam" id="PF02900"/>
    </source>
</evidence>
<keyword evidence="3" id="KW-0560">Oxidoreductase</keyword>
<dbReference type="EMBL" id="LT853704">
    <property type="protein sequence ID" value="SMQ56081.1"/>
    <property type="molecule type" value="Genomic_DNA"/>
</dbReference>